<feature type="transmembrane region" description="Helical" evidence="7">
    <location>
        <begin position="108"/>
        <end position="130"/>
    </location>
</feature>
<evidence type="ECO:0000256" key="3">
    <source>
        <dbReference type="ARBA" id="ARBA00022475"/>
    </source>
</evidence>
<dbReference type="Gene3D" id="1.10.3720.10">
    <property type="entry name" value="MetI-like"/>
    <property type="match status" value="1"/>
</dbReference>
<dbReference type="InterPro" id="IPR000515">
    <property type="entry name" value="MetI-like"/>
</dbReference>
<accession>A0A850EPM5</accession>
<dbReference type="AlphaFoldDB" id="A0A850EPM5"/>
<dbReference type="GO" id="GO:0005886">
    <property type="term" value="C:plasma membrane"/>
    <property type="evidence" value="ECO:0007669"/>
    <property type="project" value="UniProtKB-SubCell"/>
</dbReference>
<feature type="transmembrane region" description="Helical" evidence="7">
    <location>
        <begin position="219"/>
        <end position="244"/>
    </location>
</feature>
<keyword evidence="4 7" id="KW-0812">Transmembrane</keyword>
<comment type="caution">
    <text evidence="9">The sequence shown here is derived from an EMBL/GenBank/DDBJ whole genome shotgun (WGS) entry which is preliminary data.</text>
</comment>
<dbReference type="InterPro" id="IPR035906">
    <property type="entry name" value="MetI-like_sf"/>
</dbReference>
<organism evidence="9 10">
    <name type="scientific">Paenibacillus agri</name>
    <dbReference type="NCBI Taxonomy" id="2744309"/>
    <lineage>
        <taxon>Bacteria</taxon>
        <taxon>Bacillati</taxon>
        <taxon>Bacillota</taxon>
        <taxon>Bacilli</taxon>
        <taxon>Bacillales</taxon>
        <taxon>Paenibacillaceae</taxon>
        <taxon>Paenibacillus</taxon>
    </lineage>
</organism>
<comment type="subcellular location">
    <subcellularLocation>
        <location evidence="1 7">Cell membrane</location>
        <topology evidence="1 7">Multi-pass membrane protein</topology>
    </subcellularLocation>
</comment>
<keyword evidence="6 7" id="KW-0472">Membrane</keyword>
<protein>
    <submittedName>
        <fullName evidence="9">Carbohydrate ABC transporter permease</fullName>
    </submittedName>
</protein>
<evidence type="ECO:0000256" key="5">
    <source>
        <dbReference type="ARBA" id="ARBA00022989"/>
    </source>
</evidence>
<evidence type="ECO:0000256" key="6">
    <source>
        <dbReference type="ARBA" id="ARBA00023136"/>
    </source>
</evidence>
<evidence type="ECO:0000259" key="8">
    <source>
        <dbReference type="PROSITE" id="PS50928"/>
    </source>
</evidence>
<sequence>MSDPVRIRGLQQRIKSVMWSRNSQRFKMVMLGRNLSDGLIAKLIIYMLLSIVAYLYLQPLLHMISTMFMTVSDLLDPAVKWIPREITWENMTKAIEGLQYPQALFNTATIALTCSIAQVLVCSMTGYALARLAVPFKGFITAMVLLTFLIPPQVVIIPLYVIFSKLGLLNTMFVFLVPAIFGQGLKGALFILIFRQFFRAQPPSLEEAAKLDGASVIRLYVRIMLPLARSACLVVFLFSFIWYWNMYYEPSMFLAKGFTPLSIRLDNLENVLNPSLLGNKNNITNPVTEGTKMAAAFLIIFPPMLIFMFLQRWFITGIERTGIVE</sequence>
<dbReference type="GO" id="GO:0055085">
    <property type="term" value="P:transmembrane transport"/>
    <property type="evidence" value="ECO:0007669"/>
    <property type="project" value="InterPro"/>
</dbReference>
<dbReference type="Proteomes" id="UP000564806">
    <property type="component" value="Unassembled WGS sequence"/>
</dbReference>
<dbReference type="PANTHER" id="PTHR43744:SF8">
    <property type="entry name" value="SN-GLYCEROL-3-PHOSPHATE TRANSPORT SYSTEM PERMEASE PROTEIN UGPE"/>
    <property type="match status" value="1"/>
</dbReference>
<gene>
    <name evidence="9" type="ORF">HPT30_22985</name>
</gene>
<keyword evidence="10" id="KW-1185">Reference proteome</keyword>
<reference evidence="9" key="1">
    <citation type="submission" date="2020-06" db="EMBL/GenBank/DDBJ databases">
        <title>Paenibacillus sp. nov., isolated from soil.</title>
        <authorList>
            <person name="Seo Y.L."/>
        </authorList>
    </citation>
    <scope>NUCLEOTIDE SEQUENCE [LARGE SCALE GENOMIC DNA]</scope>
    <source>
        <strain evidence="9">JW14</strain>
    </source>
</reference>
<proteinExistence type="inferred from homology"/>
<feature type="domain" description="ABC transmembrane type-1" evidence="8">
    <location>
        <begin position="104"/>
        <end position="310"/>
    </location>
</feature>
<keyword evidence="3" id="KW-1003">Cell membrane</keyword>
<feature type="transmembrane region" description="Helical" evidence="7">
    <location>
        <begin position="35"/>
        <end position="57"/>
    </location>
</feature>
<keyword evidence="2 7" id="KW-0813">Transport</keyword>
<dbReference type="PROSITE" id="PS50928">
    <property type="entry name" value="ABC_TM1"/>
    <property type="match status" value="1"/>
</dbReference>
<dbReference type="PANTHER" id="PTHR43744">
    <property type="entry name" value="ABC TRANSPORTER PERMEASE PROTEIN MG189-RELATED-RELATED"/>
    <property type="match status" value="1"/>
</dbReference>
<evidence type="ECO:0000313" key="9">
    <source>
        <dbReference type="EMBL" id="NUU63223.1"/>
    </source>
</evidence>
<evidence type="ECO:0000256" key="7">
    <source>
        <dbReference type="RuleBase" id="RU363032"/>
    </source>
</evidence>
<dbReference type="RefSeq" id="WP_175373645.1">
    <property type="nucleotide sequence ID" value="NZ_JABWCS010000218.1"/>
</dbReference>
<evidence type="ECO:0000256" key="1">
    <source>
        <dbReference type="ARBA" id="ARBA00004651"/>
    </source>
</evidence>
<feature type="transmembrane region" description="Helical" evidence="7">
    <location>
        <begin position="293"/>
        <end position="310"/>
    </location>
</feature>
<dbReference type="Pfam" id="PF00528">
    <property type="entry name" value="BPD_transp_1"/>
    <property type="match status" value="1"/>
</dbReference>
<dbReference type="CDD" id="cd06261">
    <property type="entry name" value="TM_PBP2"/>
    <property type="match status" value="1"/>
</dbReference>
<feature type="transmembrane region" description="Helical" evidence="7">
    <location>
        <begin position="142"/>
        <end position="163"/>
    </location>
</feature>
<name>A0A850EPM5_9BACL</name>
<dbReference type="SUPFAM" id="SSF161098">
    <property type="entry name" value="MetI-like"/>
    <property type="match status" value="1"/>
</dbReference>
<evidence type="ECO:0000313" key="10">
    <source>
        <dbReference type="Proteomes" id="UP000564806"/>
    </source>
</evidence>
<comment type="similarity">
    <text evidence="7">Belongs to the binding-protein-dependent transport system permease family.</text>
</comment>
<keyword evidence="5 7" id="KW-1133">Transmembrane helix</keyword>
<evidence type="ECO:0000256" key="2">
    <source>
        <dbReference type="ARBA" id="ARBA00022448"/>
    </source>
</evidence>
<evidence type="ECO:0000256" key="4">
    <source>
        <dbReference type="ARBA" id="ARBA00022692"/>
    </source>
</evidence>
<dbReference type="EMBL" id="JABWCS010000218">
    <property type="protein sequence ID" value="NUU63223.1"/>
    <property type="molecule type" value="Genomic_DNA"/>
</dbReference>
<feature type="transmembrane region" description="Helical" evidence="7">
    <location>
        <begin position="175"/>
        <end position="198"/>
    </location>
</feature>